<feature type="transmembrane region" description="Helical" evidence="6">
    <location>
        <begin position="186"/>
        <end position="207"/>
    </location>
</feature>
<dbReference type="AlphaFoldDB" id="A0A178DF04"/>
<feature type="transmembrane region" description="Helical" evidence="6">
    <location>
        <begin position="96"/>
        <end position="116"/>
    </location>
</feature>
<comment type="similarity">
    <text evidence="2">Belongs to the major facilitator superfamily. Sugar transporter (TC 2.A.1.1) family.</text>
</comment>
<evidence type="ECO:0000256" key="6">
    <source>
        <dbReference type="SAM" id="Phobius"/>
    </source>
</evidence>
<comment type="subcellular location">
    <subcellularLocation>
        <location evidence="1">Membrane</location>
        <topology evidence="1">Multi-pass membrane protein</topology>
    </subcellularLocation>
</comment>
<dbReference type="GeneID" id="34584108"/>
<proteinExistence type="inferred from homology"/>
<feature type="transmembrane region" description="Helical" evidence="6">
    <location>
        <begin position="21"/>
        <end position="40"/>
    </location>
</feature>
<name>A0A178DF04_9EURO</name>
<keyword evidence="3 6" id="KW-0812">Transmembrane</keyword>
<dbReference type="InterPro" id="IPR050360">
    <property type="entry name" value="MFS_Sugar_Transporters"/>
</dbReference>
<evidence type="ECO:0000256" key="4">
    <source>
        <dbReference type="ARBA" id="ARBA00022989"/>
    </source>
</evidence>
<keyword evidence="9" id="KW-1185">Reference proteome</keyword>
<evidence type="ECO:0000313" key="8">
    <source>
        <dbReference type="EMBL" id="OAL40262.1"/>
    </source>
</evidence>
<dbReference type="Gene3D" id="1.20.1250.20">
    <property type="entry name" value="MFS general substrate transporter like domains"/>
    <property type="match status" value="1"/>
</dbReference>
<dbReference type="InterPro" id="IPR036259">
    <property type="entry name" value="MFS_trans_sf"/>
</dbReference>
<organism evidence="8 9">
    <name type="scientific">Fonsecaea nubica</name>
    <dbReference type="NCBI Taxonomy" id="856822"/>
    <lineage>
        <taxon>Eukaryota</taxon>
        <taxon>Fungi</taxon>
        <taxon>Dikarya</taxon>
        <taxon>Ascomycota</taxon>
        <taxon>Pezizomycotina</taxon>
        <taxon>Eurotiomycetes</taxon>
        <taxon>Chaetothyriomycetidae</taxon>
        <taxon>Chaetothyriales</taxon>
        <taxon>Herpotrichiellaceae</taxon>
        <taxon>Fonsecaea</taxon>
    </lineage>
</organism>
<sequence length="510" mass="55717">MEAGVEGLSHEVHHLEVYTSFLNIIVVLGIALATSIYGYASNVMAGSFAQTTFIAKFLPADKAAAYQGALVGIYYGGAFIGSFLQQPISDRYGRRVAMGMGSLIVCISGALCAASYHLPMLLVFRFLTGVGGAMVLTVSPQFIGELSPPHSRGWLVSLNVVGQDLGYVTSAATAFGFSWVTEPVQWRLNFILMSIFALFITGLMYFIPESPRWLVQQERYEDALAVLKKVHSHSSDVHFTLAKAEMIQIREQVSLENTLPRGYRHIWRTPALRRRALCTVLVWITAMSTGILVLANYIPILFGGLGYGYRLQLGLSVAWLGAVLFGAISGGIVADSVGRVRLMAGGAYTCAFCLAMEAVVAAKWIPANDIAGLRTGVAFFFLFGFFYNFWMDPSCFVYTSEIWPSHLRTEGVSLAMATYFGATIAWASPASTGFQNIGYKYYLILISVGVVCGTLCLLVLPETKGLSLEEIGELFGEEPVVRLRDMDVDNLDSTLAKTEQTQVVHAEHKV</sequence>
<dbReference type="PROSITE" id="PS50850">
    <property type="entry name" value="MFS"/>
    <property type="match status" value="1"/>
</dbReference>
<feature type="domain" description="Major facilitator superfamily (MFS) profile" evidence="7">
    <location>
        <begin position="26"/>
        <end position="464"/>
    </location>
</feature>
<dbReference type="EMBL" id="LVCJ01000002">
    <property type="protein sequence ID" value="OAL40262.1"/>
    <property type="molecule type" value="Genomic_DNA"/>
</dbReference>
<dbReference type="Pfam" id="PF00083">
    <property type="entry name" value="Sugar_tr"/>
    <property type="match status" value="1"/>
</dbReference>
<feature type="transmembrane region" description="Helical" evidence="6">
    <location>
        <begin position="64"/>
        <end position="84"/>
    </location>
</feature>
<dbReference type="InterPro" id="IPR005828">
    <property type="entry name" value="MFS_sugar_transport-like"/>
</dbReference>
<evidence type="ECO:0000313" key="9">
    <source>
        <dbReference type="Proteomes" id="UP000185904"/>
    </source>
</evidence>
<evidence type="ECO:0000259" key="7">
    <source>
        <dbReference type="PROSITE" id="PS50850"/>
    </source>
</evidence>
<feature type="transmembrane region" description="Helical" evidence="6">
    <location>
        <begin position="441"/>
        <end position="460"/>
    </location>
</feature>
<accession>A0A178DF04</accession>
<feature type="transmembrane region" description="Helical" evidence="6">
    <location>
        <begin position="411"/>
        <end position="429"/>
    </location>
</feature>
<comment type="caution">
    <text evidence="8">The sequence shown here is derived from an EMBL/GenBank/DDBJ whole genome shotgun (WGS) entry which is preliminary data.</text>
</comment>
<gene>
    <name evidence="8" type="ORF">AYO20_00682</name>
</gene>
<dbReference type="GO" id="GO:0016020">
    <property type="term" value="C:membrane"/>
    <property type="evidence" value="ECO:0007669"/>
    <property type="project" value="UniProtKB-SubCell"/>
</dbReference>
<dbReference type="PANTHER" id="PTHR48022:SF30">
    <property type="entry name" value="MAJOR FACILITATOR SUPERFAMILY (MFS) PROFILE DOMAIN-CONTAINING PROTEIN"/>
    <property type="match status" value="1"/>
</dbReference>
<evidence type="ECO:0000256" key="5">
    <source>
        <dbReference type="ARBA" id="ARBA00023136"/>
    </source>
</evidence>
<dbReference type="GO" id="GO:0005351">
    <property type="term" value="F:carbohydrate:proton symporter activity"/>
    <property type="evidence" value="ECO:0007669"/>
    <property type="project" value="TreeGrafter"/>
</dbReference>
<dbReference type="RefSeq" id="XP_022505274.1">
    <property type="nucleotide sequence ID" value="XM_022638991.1"/>
</dbReference>
<evidence type="ECO:0000256" key="3">
    <source>
        <dbReference type="ARBA" id="ARBA00022692"/>
    </source>
</evidence>
<reference evidence="8 9" key="1">
    <citation type="submission" date="2016-03" db="EMBL/GenBank/DDBJ databases">
        <title>The draft genome sequence of Fonsecaea nubica causative agent of cutaneous subcutaneous infection in human host.</title>
        <authorList>
            <person name="Costa F."/>
            <person name="Sybren D.H."/>
            <person name="Raittz R.T."/>
            <person name="Weiss V.A."/>
            <person name="Leao A.C."/>
            <person name="Gomes R."/>
            <person name="De Souza E.M."/>
            <person name="Pedrosa F.O."/>
            <person name="Steffens M.B."/>
            <person name="Bombassaro A."/>
            <person name="Tadra-Sfeir M.Z."/>
            <person name="Moreno L.F."/>
            <person name="Najafzadeh M.J."/>
            <person name="Felipe M.S."/>
            <person name="Teixeira M."/>
            <person name="Sun J."/>
            <person name="Xi L."/>
            <person name="Castro M.A."/>
            <person name="Vicente V.A."/>
        </authorList>
    </citation>
    <scope>NUCLEOTIDE SEQUENCE [LARGE SCALE GENOMIC DNA]</scope>
    <source>
        <strain evidence="8 9">CBS 269.64</strain>
    </source>
</reference>
<feature type="transmembrane region" description="Helical" evidence="6">
    <location>
        <begin position="371"/>
        <end position="390"/>
    </location>
</feature>
<dbReference type="PANTHER" id="PTHR48022">
    <property type="entry name" value="PLASTIDIC GLUCOSE TRANSPORTER 4"/>
    <property type="match status" value="1"/>
</dbReference>
<keyword evidence="4 6" id="KW-1133">Transmembrane helix</keyword>
<dbReference type="SUPFAM" id="SSF103473">
    <property type="entry name" value="MFS general substrate transporter"/>
    <property type="match status" value="1"/>
</dbReference>
<dbReference type="Proteomes" id="UP000185904">
    <property type="component" value="Unassembled WGS sequence"/>
</dbReference>
<feature type="transmembrane region" description="Helical" evidence="6">
    <location>
        <begin position="311"/>
        <end position="334"/>
    </location>
</feature>
<evidence type="ECO:0000256" key="1">
    <source>
        <dbReference type="ARBA" id="ARBA00004141"/>
    </source>
</evidence>
<protein>
    <recommendedName>
        <fullName evidence="7">Major facilitator superfamily (MFS) profile domain-containing protein</fullName>
    </recommendedName>
</protein>
<feature type="transmembrane region" description="Helical" evidence="6">
    <location>
        <begin position="346"/>
        <end position="365"/>
    </location>
</feature>
<feature type="transmembrane region" description="Helical" evidence="6">
    <location>
        <begin position="122"/>
        <end position="143"/>
    </location>
</feature>
<evidence type="ECO:0000256" key="2">
    <source>
        <dbReference type="ARBA" id="ARBA00010992"/>
    </source>
</evidence>
<dbReference type="InterPro" id="IPR020846">
    <property type="entry name" value="MFS_dom"/>
</dbReference>
<feature type="transmembrane region" description="Helical" evidence="6">
    <location>
        <begin position="276"/>
        <end position="299"/>
    </location>
</feature>
<keyword evidence="5 6" id="KW-0472">Membrane</keyword>
<dbReference type="OrthoDB" id="6612291at2759"/>